<sequence>MFNCRDKSKHTRMMFVFFIRSKGSSQCYGHGHRGSSSRRFSR</sequence>
<name>A0A2P2L718_RHIMU</name>
<protein>
    <submittedName>
        <fullName evidence="1">Protein CURVATURE THYLAKOID 1Bic</fullName>
    </submittedName>
</protein>
<organism evidence="1">
    <name type="scientific">Rhizophora mucronata</name>
    <name type="common">Asiatic mangrove</name>
    <dbReference type="NCBI Taxonomy" id="61149"/>
    <lineage>
        <taxon>Eukaryota</taxon>
        <taxon>Viridiplantae</taxon>
        <taxon>Streptophyta</taxon>
        <taxon>Embryophyta</taxon>
        <taxon>Tracheophyta</taxon>
        <taxon>Spermatophyta</taxon>
        <taxon>Magnoliopsida</taxon>
        <taxon>eudicotyledons</taxon>
        <taxon>Gunneridae</taxon>
        <taxon>Pentapetalae</taxon>
        <taxon>rosids</taxon>
        <taxon>fabids</taxon>
        <taxon>Malpighiales</taxon>
        <taxon>Rhizophoraceae</taxon>
        <taxon>Rhizophora</taxon>
    </lineage>
</organism>
<proteinExistence type="predicted"/>
<dbReference type="AlphaFoldDB" id="A0A2P2L718"/>
<reference evidence="1" key="1">
    <citation type="submission" date="2018-02" db="EMBL/GenBank/DDBJ databases">
        <title>Rhizophora mucronata_Transcriptome.</title>
        <authorList>
            <person name="Meera S.P."/>
            <person name="Sreeshan A."/>
            <person name="Augustine A."/>
        </authorList>
    </citation>
    <scope>NUCLEOTIDE SEQUENCE</scope>
    <source>
        <tissue evidence="1">Leaf</tissue>
    </source>
</reference>
<accession>A0A2P2L718</accession>
<dbReference type="EMBL" id="GGEC01033262">
    <property type="protein sequence ID" value="MBX13746.1"/>
    <property type="molecule type" value="Transcribed_RNA"/>
</dbReference>
<evidence type="ECO:0000313" key="1">
    <source>
        <dbReference type="EMBL" id="MBX13746.1"/>
    </source>
</evidence>